<feature type="domain" description="DDE Tnp4" evidence="4">
    <location>
        <begin position="293"/>
        <end position="419"/>
    </location>
</feature>
<dbReference type="InterPro" id="IPR027805">
    <property type="entry name" value="Transposase_HTH_dom"/>
</dbReference>
<dbReference type="EMBL" id="VSWD01000011">
    <property type="protein sequence ID" value="KAK3087769.1"/>
    <property type="molecule type" value="Genomic_DNA"/>
</dbReference>
<evidence type="ECO:0000313" key="7">
    <source>
        <dbReference type="Proteomes" id="UP001186944"/>
    </source>
</evidence>
<name>A0AA88XL20_PINIB</name>
<dbReference type="Proteomes" id="UP001186944">
    <property type="component" value="Unassembled WGS sequence"/>
</dbReference>
<gene>
    <name evidence="6" type="ORF">FSP39_010421</name>
</gene>
<evidence type="ECO:0000259" key="5">
    <source>
        <dbReference type="Pfam" id="PF13613"/>
    </source>
</evidence>
<sequence length="429" mass="49301">MPICGVVGCSKRPGVDKEFSFHKVPTIIRNQGDETLKLSEERRRLWKGKKAYLHDRTNPDWVPTLFMGLPKEPTRNTTASDRFSRVSARKEKRKAVEAASSLISLKKQRVLFRDAIESSDSESNCMETDIQETSNPPSDETVKHPPSKEVQTELTRDHIQQLEDDNKAKLFTSSVPTKGIYSFSYYENDPERVSFYTGLPNIAVLRLVFHFIMFFMSDNKSLSKEQEFLLCLVKLRLDYLFKDIAYSLDVSLSTVQRSFHDTLDLMNVRLSFLVKWPSRETLRNINANEFSQRFWREGWGGRTSDKFITEKSGILQNLLPGDIVMTDRGFCIEESVRFYGAELAIPNFTRGKSQLHPLEVEKTRRIASVRIHVERVIGLVLRKFRIFDGIIPLEFVKLRNGSEVPTIDKIVKVACCLTNLCASVVPFDQ</sequence>
<evidence type="ECO:0008006" key="8">
    <source>
        <dbReference type="Google" id="ProtNLM"/>
    </source>
</evidence>
<reference evidence="6" key="1">
    <citation type="submission" date="2019-08" db="EMBL/GenBank/DDBJ databases">
        <title>The improved chromosome-level genome for the pearl oyster Pinctada fucata martensii using PacBio sequencing and Hi-C.</title>
        <authorList>
            <person name="Zheng Z."/>
        </authorList>
    </citation>
    <scope>NUCLEOTIDE SEQUENCE</scope>
    <source>
        <strain evidence="6">ZZ-2019</strain>
        <tissue evidence="6">Adductor muscle</tissue>
    </source>
</reference>
<dbReference type="GO" id="GO:0046872">
    <property type="term" value="F:metal ion binding"/>
    <property type="evidence" value="ECO:0007669"/>
    <property type="project" value="UniProtKB-KW"/>
</dbReference>
<dbReference type="Pfam" id="PF13359">
    <property type="entry name" value="DDE_Tnp_4"/>
    <property type="match status" value="1"/>
</dbReference>
<dbReference type="PANTHER" id="PTHR23080">
    <property type="entry name" value="THAP DOMAIN PROTEIN"/>
    <property type="match status" value="1"/>
</dbReference>
<evidence type="ECO:0000256" key="3">
    <source>
        <dbReference type="SAM" id="MobiDB-lite"/>
    </source>
</evidence>
<comment type="cofactor">
    <cofactor evidence="1">
        <name>a divalent metal cation</name>
        <dbReference type="ChEBI" id="CHEBI:60240"/>
    </cofactor>
</comment>
<evidence type="ECO:0000256" key="2">
    <source>
        <dbReference type="ARBA" id="ARBA00022723"/>
    </source>
</evidence>
<organism evidence="6 7">
    <name type="scientific">Pinctada imbricata</name>
    <name type="common">Atlantic pearl-oyster</name>
    <name type="synonym">Pinctada martensii</name>
    <dbReference type="NCBI Taxonomy" id="66713"/>
    <lineage>
        <taxon>Eukaryota</taxon>
        <taxon>Metazoa</taxon>
        <taxon>Spiralia</taxon>
        <taxon>Lophotrochozoa</taxon>
        <taxon>Mollusca</taxon>
        <taxon>Bivalvia</taxon>
        <taxon>Autobranchia</taxon>
        <taxon>Pteriomorphia</taxon>
        <taxon>Pterioida</taxon>
        <taxon>Pterioidea</taxon>
        <taxon>Pteriidae</taxon>
        <taxon>Pinctada</taxon>
    </lineage>
</organism>
<protein>
    <recommendedName>
        <fullName evidence="8">DDE Tnp4 domain-containing protein</fullName>
    </recommendedName>
</protein>
<evidence type="ECO:0000313" key="6">
    <source>
        <dbReference type="EMBL" id="KAK3087769.1"/>
    </source>
</evidence>
<feature type="domain" description="Transposase Helix-turn-helix" evidence="5">
    <location>
        <begin position="221"/>
        <end position="271"/>
    </location>
</feature>
<keyword evidence="7" id="KW-1185">Reference proteome</keyword>
<feature type="compositionally biased region" description="Polar residues" evidence="3">
    <location>
        <begin position="121"/>
        <end position="138"/>
    </location>
</feature>
<dbReference type="Pfam" id="PF13613">
    <property type="entry name" value="HTH_Tnp_4"/>
    <property type="match status" value="1"/>
</dbReference>
<proteinExistence type="predicted"/>
<evidence type="ECO:0000256" key="1">
    <source>
        <dbReference type="ARBA" id="ARBA00001968"/>
    </source>
</evidence>
<feature type="compositionally biased region" description="Basic and acidic residues" evidence="3">
    <location>
        <begin position="140"/>
        <end position="151"/>
    </location>
</feature>
<accession>A0AA88XL20</accession>
<keyword evidence="2" id="KW-0479">Metal-binding</keyword>
<feature type="region of interest" description="Disordered" evidence="3">
    <location>
        <begin position="121"/>
        <end position="151"/>
    </location>
</feature>
<dbReference type="InterPro" id="IPR027806">
    <property type="entry name" value="HARBI1_dom"/>
</dbReference>
<comment type="caution">
    <text evidence="6">The sequence shown here is derived from an EMBL/GenBank/DDBJ whole genome shotgun (WGS) entry which is preliminary data.</text>
</comment>
<dbReference type="AlphaFoldDB" id="A0AA88XL20"/>
<evidence type="ECO:0000259" key="4">
    <source>
        <dbReference type="Pfam" id="PF13359"/>
    </source>
</evidence>